<organism evidence="1 2">
    <name type="scientific">Senna tora</name>
    <dbReference type="NCBI Taxonomy" id="362788"/>
    <lineage>
        <taxon>Eukaryota</taxon>
        <taxon>Viridiplantae</taxon>
        <taxon>Streptophyta</taxon>
        <taxon>Embryophyta</taxon>
        <taxon>Tracheophyta</taxon>
        <taxon>Spermatophyta</taxon>
        <taxon>Magnoliopsida</taxon>
        <taxon>eudicotyledons</taxon>
        <taxon>Gunneridae</taxon>
        <taxon>Pentapetalae</taxon>
        <taxon>rosids</taxon>
        <taxon>fabids</taxon>
        <taxon>Fabales</taxon>
        <taxon>Fabaceae</taxon>
        <taxon>Caesalpinioideae</taxon>
        <taxon>Cassia clade</taxon>
        <taxon>Senna</taxon>
    </lineage>
</organism>
<dbReference type="EMBL" id="JAAIUW010000002">
    <property type="protein sequence ID" value="KAF7842126.1"/>
    <property type="molecule type" value="Genomic_DNA"/>
</dbReference>
<comment type="caution">
    <text evidence="1">The sequence shown here is derived from an EMBL/GenBank/DDBJ whole genome shotgun (WGS) entry which is preliminary data.</text>
</comment>
<proteinExistence type="predicted"/>
<name>A0A835CGG9_9FABA</name>
<gene>
    <name evidence="1" type="ORF">G2W53_004424</name>
</gene>
<reference evidence="1" key="1">
    <citation type="submission" date="2020-09" db="EMBL/GenBank/DDBJ databases">
        <title>Genome-Enabled Discovery of Anthraquinone Biosynthesis in Senna tora.</title>
        <authorList>
            <person name="Kang S.-H."/>
            <person name="Pandey R.P."/>
            <person name="Lee C.-M."/>
            <person name="Sim J.-S."/>
            <person name="Jeong J.-T."/>
            <person name="Choi B.-S."/>
            <person name="Jung M."/>
            <person name="Ginzburg D."/>
            <person name="Zhao K."/>
            <person name="Won S.Y."/>
            <person name="Oh T.-J."/>
            <person name="Yu Y."/>
            <person name="Kim N.-H."/>
            <person name="Lee O.R."/>
            <person name="Lee T.-H."/>
            <person name="Bashyal P."/>
            <person name="Kim T.-S."/>
            <person name="Lee W.-H."/>
            <person name="Kawkins C."/>
            <person name="Kim C.-K."/>
            <person name="Kim J.S."/>
            <person name="Ahn B.O."/>
            <person name="Rhee S.Y."/>
            <person name="Sohng J.K."/>
        </authorList>
    </citation>
    <scope>NUCLEOTIDE SEQUENCE</scope>
    <source>
        <tissue evidence="1">Leaf</tissue>
    </source>
</reference>
<sequence>MAIESKKYSRSTSLNVLLHKSKRSLRVAFGKSSGFNAQMRLEIEWNV</sequence>
<accession>A0A835CGG9</accession>
<evidence type="ECO:0000313" key="2">
    <source>
        <dbReference type="Proteomes" id="UP000634136"/>
    </source>
</evidence>
<protein>
    <submittedName>
        <fullName evidence="1">Uncharacterized protein</fullName>
    </submittedName>
</protein>
<keyword evidence="2" id="KW-1185">Reference proteome</keyword>
<dbReference type="AlphaFoldDB" id="A0A835CGG9"/>
<evidence type="ECO:0000313" key="1">
    <source>
        <dbReference type="EMBL" id="KAF7842126.1"/>
    </source>
</evidence>
<dbReference type="Proteomes" id="UP000634136">
    <property type="component" value="Unassembled WGS sequence"/>
</dbReference>